<evidence type="ECO:0000256" key="1">
    <source>
        <dbReference type="SAM" id="SignalP"/>
    </source>
</evidence>
<protein>
    <recommendedName>
        <fullName evidence="4">Secreted protein</fullName>
    </recommendedName>
</protein>
<proteinExistence type="predicted"/>
<sequence>MCGYVLFLNLCGCYGGLLFETSCPQVYQEIHRINDPDAWTTEGLNELPFTLPDRCVASWHNTRIILTHGVCCPRWWFECPSIVVPRYPYFYHPDNRQG</sequence>
<dbReference type="Proteomes" id="UP000321331">
    <property type="component" value="Unassembled WGS sequence"/>
</dbReference>
<name>A0A5C6SPL1_FUSOC</name>
<gene>
    <name evidence="2" type="ORF">FocTR4_00014249</name>
</gene>
<evidence type="ECO:0008006" key="4">
    <source>
        <dbReference type="Google" id="ProtNLM"/>
    </source>
</evidence>
<dbReference type="EMBL" id="VMNF01000011">
    <property type="protein sequence ID" value="TXC00400.1"/>
    <property type="molecule type" value="Genomic_DNA"/>
</dbReference>
<keyword evidence="1" id="KW-0732">Signal</keyword>
<dbReference type="AlphaFoldDB" id="A0A5C6SPL1"/>
<organism evidence="2 3">
    <name type="scientific">Fusarium oxysporum f. sp. cubense</name>
    <dbReference type="NCBI Taxonomy" id="61366"/>
    <lineage>
        <taxon>Eukaryota</taxon>
        <taxon>Fungi</taxon>
        <taxon>Dikarya</taxon>
        <taxon>Ascomycota</taxon>
        <taxon>Pezizomycotina</taxon>
        <taxon>Sordariomycetes</taxon>
        <taxon>Hypocreomycetidae</taxon>
        <taxon>Hypocreales</taxon>
        <taxon>Nectriaceae</taxon>
        <taxon>Fusarium</taxon>
        <taxon>Fusarium oxysporum species complex</taxon>
    </lineage>
</organism>
<feature type="signal peptide" evidence="1">
    <location>
        <begin position="1"/>
        <end position="15"/>
    </location>
</feature>
<accession>A0A5C6SPL1</accession>
<evidence type="ECO:0000313" key="3">
    <source>
        <dbReference type="Proteomes" id="UP000321331"/>
    </source>
</evidence>
<feature type="chain" id="PRO_5022721780" description="Secreted protein" evidence="1">
    <location>
        <begin position="16"/>
        <end position="98"/>
    </location>
</feature>
<reference evidence="2 3" key="1">
    <citation type="submission" date="2019-07" db="EMBL/GenBank/DDBJ databases">
        <title>The First High-Quality Draft Genome Sequence of the Causal Agent of the Current Panama Disease Epidemic.</title>
        <authorList>
            <person name="Warmington R.J."/>
            <person name="Kay W."/>
            <person name="Jeffries A."/>
            <person name="Bebber D."/>
            <person name="Moore K."/>
            <person name="Studholme D.J."/>
        </authorList>
    </citation>
    <scope>NUCLEOTIDE SEQUENCE [LARGE SCALE GENOMIC DNA]</scope>
    <source>
        <strain evidence="2 3">TR4</strain>
    </source>
</reference>
<evidence type="ECO:0000313" key="2">
    <source>
        <dbReference type="EMBL" id="TXC00400.1"/>
    </source>
</evidence>
<comment type="caution">
    <text evidence="2">The sequence shown here is derived from an EMBL/GenBank/DDBJ whole genome shotgun (WGS) entry which is preliminary data.</text>
</comment>